<evidence type="ECO:0000313" key="3">
    <source>
        <dbReference type="Proteomes" id="UP000535543"/>
    </source>
</evidence>
<sequence length="421" mass="44668">MILAHGVGGRSDLPVPLWLALYAAALALVVSFVALGLLWTAPKLRGSAAGFGVPPRVTRWVDARFIRVALQVVGLLALGAVAGTAWIGPNDSAENPATTWFYVWFWVGGVAVSLALGPIYRLANPLRTLGTLLHSVVGSSDSTVPDRVGYRPALVGLFAFLWLELVYPASDSPRAVAIFITIYAAVHIAAGARFGPRWYDRADGFEVYFGLVARLSPIGRRDDGRVVLRNPLDGLLIGGTGDGLTAVVLLALGSTTFDGITRLPWWADLKRDLSRIEIIGLGTAGLIATIAAVAVAYAGAILLTRPYLRKGVEPYSTFVHTLIPIMVGYTVAHYFSLLVFQGQVGYVLVFGGKIDYTVVSTTTIAVVQIAAIVGGHILGVVAAHDRAVGVLRTGYVKVGQYAMLALMVAYTMVGIELVSGV</sequence>
<protein>
    <recommendedName>
        <fullName evidence="4">Fenitrothion hydrolase</fullName>
    </recommendedName>
</protein>
<evidence type="ECO:0000256" key="1">
    <source>
        <dbReference type="SAM" id="Phobius"/>
    </source>
</evidence>
<accession>A0A848KP95</accession>
<keyword evidence="1" id="KW-1133">Transmembrane helix</keyword>
<keyword evidence="1" id="KW-0472">Membrane</keyword>
<feature type="transmembrane region" description="Helical" evidence="1">
    <location>
        <begin position="17"/>
        <end position="39"/>
    </location>
</feature>
<dbReference type="EMBL" id="VCQU01000012">
    <property type="protein sequence ID" value="NMN98764.1"/>
    <property type="molecule type" value="Genomic_DNA"/>
</dbReference>
<keyword evidence="3" id="KW-1185">Reference proteome</keyword>
<feature type="transmembrane region" description="Helical" evidence="1">
    <location>
        <begin position="356"/>
        <end position="378"/>
    </location>
</feature>
<reference evidence="2 3" key="1">
    <citation type="submission" date="2019-05" db="EMBL/GenBank/DDBJ databases">
        <authorList>
            <person name="Lee S.D."/>
        </authorList>
    </citation>
    <scope>NUCLEOTIDE SEQUENCE [LARGE SCALE GENOMIC DNA]</scope>
    <source>
        <strain evidence="2 3">YC2-7</strain>
    </source>
</reference>
<proteinExistence type="predicted"/>
<reference evidence="2 3" key="2">
    <citation type="submission" date="2020-06" db="EMBL/GenBank/DDBJ databases">
        <title>Antribacter stalactiti gen. nov., sp. nov., a new member of the family Nacardiaceae isolated from a cave.</title>
        <authorList>
            <person name="Kim I.S."/>
        </authorList>
    </citation>
    <scope>NUCLEOTIDE SEQUENCE [LARGE SCALE GENOMIC DNA]</scope>
    <source>
        <strain evidence="2 3">YC2-7</strain>
    </source>
</reference>
<feature type="transmembrane region" description="Helical" evidence="1">
    <location>
        <begin position="398"/>
        <end position="418"/>
    </location>
</feature>
<feature type="transmembrane region" description="Helical" evidence="1">
    <location>
        <begin position="99"/>
        <end position="120"/>
    </location>
</feature>
<gene>
    <name evidence="2" type="ORF">FGL95_27395</name>
</gene>
<evidence type="ECO:0008006" key="4">
    <source>
        <dbReference type="Google" id="ProtNLM"/>
    </source>
</evidence>
<keyword evidence="1" id="KW-0812">Transmembrane</keyword>
<feature type="transmembrane region" description="Helical" evidence="1">
    <location>
        <begin position="323"/>
        <end position="349"/>
    </location>
</feature>
<feature type="transmembrane region" description="Helical" evidence="1">
    <location>
        <begin position="175"/>
        <end position="195"/>
    </location>
</feature>
<evidence type="ECO:0000313" key="2">
    <source>
        <dbReference type="EMBL" id="NMN98764.1"/>
    </source>
</evidence>
<dbReference type="Proteomes" id="UP000535543">
    <property type="component" value="Unassembled WGS sequence"/>
</dbReference>
<name>A0A848KP95_9NOCA</name>
<comment type="caution">
    <text evidence="2">The sequence shown here is derived from an EMBL/GenBank/DDBJ whole genome shotgun (WGS) entry which is preliminary data.</text>
</comment>
<feature type="transmembrane region" description="Helical" evidence="1">
    <location>
        <begin position="148"/>
        <end position="169"/>
    </location>
</feature>
<dbReference type="AlphaFoldDB" id="A0A848KP95"/>
<feature type="transmembrane region" description="Helical" evidence="1">
    <location>
        <begin position="278"/>
        <end position="303"/>
    </location>
</feature>
<organism evidence="2 3">
    <name type="scientific">Antrihabitans stalactiti</name>
    <dbReference type="NCBI Taxonomy" id="2584121"/>
    <lineage>
        <taxon>Bacteria</taxon>
        <taxon>Bacillati</taxon>
        <taxon>Actinomycetota</taxon>
        <taxon>Actinomycetes</taxon>
        <taxon>Mycobacteriales</taxon>
        <taxon>Nocardiaceae</taxon>
        <taxon>Antrihabitans</taxon>
    </lineage>
</organism>
<feature type="transmembrane region" description="Helical" evidence="1">
    <location>
        <begin position="65"/>
        <end position="87"/>
    </location>
</feature>